<evidence type="ECO:0000313" key="3">
    <source>
        <dbReference type="Proteomes" id="UP001157418"/>
    </source>
</evidence>
<feature type="transmembrane region" description="Helical" evidence="1">
    <location>
        <begin position="25"/>
        <end position="51"/>
    </location>
</feature>
<keyword evidence="1" id="KW-0812">Transmembrane</keyword>
<sequence length="90" mass="10051">MGKSSFILSLNSPPSANWFVSNHTIASSIFLSTGVNFSPSFSSFVMFLMLYKTLHKLSRIGAIPDVSLDTKSRRRPPFIDDSKRFSELCS</sequence>
<accession>A0AAU9LWZ8</accession>
<protein>
    <submittedName>
        <fullName evidence="2">Uncharacterized protein</fullName>
    </submittedName>
</protein>
<keyword evidence="3" id="KW-1185">Reference proteome</keyword>
<evidence type="ECO:0000256" key="1">
    <source>
        <dbReference type="SAM" id="Phobius"/>
    </source>
</evidence>
<evidence type="ECO:0000313" key="2">
    <source>
        <dbReference type="EMBL" id="CAH1418097.1"/>
    </source>
</evidence>
<organism evidence="2 3">
    <name type="scientific">Lactuca virosa</name>
    <dbReference type="NCBI Taxonomy" id="75947"/>
    <lineage>
        <taxon>Eukaryota</taxon>
        <taxon>Viridiplantae</taxon>
        <taxon>Streptophyta</taxon>
        <taxon>Embryophyta</taxon>
        <taxon>Tracheophyta</taxon>
        <taxon>Spermatophyta</taxon>
        <taxon>Magnoliopsida</taxon>
        <taxon>eudicotyledons</taxon>
        <taxon>Gunneridae</taxon>
        <taxon>Pentapetalae</taxon>
        <taxon>asterids</taxon>
        <taxon>campanulids</taxon>
        <taxon>Asterales</taxon>
        <taxon>Asteraceae</taxon>
        <taxon>Cichorioideae</taxon>
        <taxon>Cichorieae</taxon>
        <taxon>Lactucinae</taxon>
        <taxon>Lactuca</taxon>
    </lineage>
</organism>
<reference evidence="2 3" key="1">
    <citation type="submission" date="2022-01" db="EMBL/GenBank/DDBJ databases">
        <authorList>
            <person name="Xiong W."/>
            <person name="Schranz E."/>
        </authorList>
    </citation>
    <scope>NUCLEOTIDE SEQUENCE [LARGE SCALE GENOMIC DNA]</scope>
</reference>
<dbReference type="Proteomes" id="UP001157418">
    <property type="component" value="Unassembled WGS sequence"/>
</dbReference>
<dbReference type="EMBL" id="CAKMRJ010000113">
    <property type="protein sequence ID" value="CAH1418097.1"/>
    <property type="molecule type" value="Genomic_DNA"/>
</dbReference>
<proteinExistence type="predicted"/>
<keyword evidence="1" id="KW-1133">Transmembrane helix</keyword>
<name>A0AAU9LWZ8_9ASTR</name>
<keyword evidence="1" id="KW-0472">Membrane</keyword>
<gene>
    <name evidence="2" type="ORF">LVIROSA_LOCUS5713</name>
</gene>
<comment type="caution">
    <text evidence="2">The sequence shown here is derived from an EMBL/GenBank/DDBJ whole genome shotgun (WGS) entry which is preliminary data.</text>
</comment>
<dbReference type="AlphaFoldDB" id="A0AAU9LWZ8"/>